<dbReference type="EMBL" id="RDQH01000330">
    <property type="protein sequence ID" value="RXI02292.1"/>
    <property type="molecule type" value="Genomic_DNA"/>
</dbReference>
<feature type="region of interest" description="Disordered" evidence="1">
    <location>
        <begin position="1"/>
        <end position="22"/>
    </location>
</feature>
<dbReference type="Proteomes" id="UP000290289">
    <property type="component" value="Chromosome 4"/>
</dbReference>
<sequence>MGDPLGGSRLSSQKQNREGMVRAQSGQYCATVEDLAGLKTIAGATLEPVDVAAGVEHHVERLRRSPNADPREVLAAALANAADDGGGEVLRERKTECGRESTIEVCGYRGEADTKVGIGCVALEALSLSDGGGSAMARGFQDAPLDPSIVAYEDLIRQFLVRVSAVIEKIGGQMVDITKVLQQAFSTRKDLLIQVKQTQFFIVWFHWVLKFWIYKCKMIEWRRGRWLGGSGGRRGVGRGCGEGGI</sequence>
<reference evidence="2 3" key="1">
    <citation type="submission" date="2018-10" db="EMBL/GenBank/DDBJ databases">
        <title>A high-quality apple genome assembly.</title>
        <authorList>
            <person name="Hu J."/>
        </authorList>
    </citation>
    <scope>NUCLEOTIDE SEQUENCE [LARGE SCALE GENOMIC DNA]</scope>
    <source>
        <strain evidence="3">cv. HFTH1</strain>
        <tissue evidence="2">Young leaf</tissue>
    </source>
</reference>
<keyword evidence="3" id="KW-1185">Reference proteome</keyword>
<gene>
    <name evidence="2" type="ORF">DVH24_026822</name>
</gene>
<evidence type="ECO:0000313" key="2">
    <source>
        <dbReference type="EMBL" id="RXI02292.1"/>
    </source>
</evidence>
<dbReference type="AlphaFoldDB" id="A0A498KA31"/>
<proteinExistence type="predicted"/>
<evidence type="ECO:0000256" key="1">
    <source>
        <dbReference type="SAM" id="MobiDB-lite"/>
    </source>
</evidence>
<comment type="caution">
    <text evidence="2">The sequence shown here is derived from an EMBL/GenBank/DDBJ whole genome shotgun (WGS) entry which is preliminary data.</text>
</comment>
<accession>A0A498KA31</accession>
<protein>
    <submittedName>
        <fullName evidence="2">Uncharacterized protein</fullName>
    </submittedName>
</protein>
<organism evidence="2 3">
    <name type="scientific">Malus domestica</name>
    <name type="common">Apple</name>
    <name type="synonym">Pyrus malus</name>
    <dbReference type="NCBI Taxonomy" id="3750"/>
    <lineage>
        <taxon>Eukaryota</taxon>
        <taxon>Viridiplantae</taxon>
        <taxon>Streptophyta</taxon>
        <taxon>Embryophyta</taxon>
        <taxon>Tracheophyta</taxon>
        <taxon>Spermatophyta</taxon>
        <taxon>Magnoliopsida</taxon>
        <taxon>eudicotyledons</taxon>
        <taxon>Gunneridae</taxon>
        <taxon>Pentapetalae</taxon>
        <taxon>rosids</taxon>
        <taxon>fabids</taxon>
        <taxon>Rosales</taxon>
        <taxon>Rosaceae</taxon>
        <taxon>Amygdaloideae</taxon>
        <taxon>Maleae</taxon>
        <taxon>Malus</taxon>
    </lineage>
</organism>
<name>A0A498KA31_MALDO</name>
<dbReference type="STRING" id="3750.A0A498KA31"/>
<evidence type="ECO:0000313" key="3">
    <source>
        <dbReference type="Proteomes" id="UP000290289"/>
    </source>
</evidence>